<evidence type="ECO:0008006" key="4">
    <source>
        <dbReference type="Google" id="ProtNLM"/>
    </source>
</evidence>
<organism evidence="2 3">
    <name type="scientific">Araneus ventricosus</name>
    <name type="common">Orbweaver spider</name>
    <name type="synonym">Epeira ventricosa</name>
    <dbReference type="NCBI Taxonomy" id="182803"/>
    <lineage>
        <taxon>Eukaryota</taxon>
        <taxon>Metazoa</taxon>
        <taxon>Ecdysozoa</taxon>
        <taxon>Arthropoda</taxon>
        <taxon>Chelicerata</taxon>
        <taxon>Arachnida</taxon>
        <taxon>Araneae</taxon>
        <taxon>Araneomorphae</taxon>
        <taxon>Entelegynae</taxon>
        <taxon>Araneoidea</taxon>
        <taxon>Araneidae</taxon>
        <taxon>Araneus</taxon>
    </lineage>
</organism>
<reference evidence="2 3" key="1">
    <citation type="journal article" date="2019" name="Sci. Rep.">
        <title>Orb-weaving spider Araneus ventricosus genome elucidates the spidroin gene catalogue.</title>
        <authorList>
            <person name="Kono N."/>
            <person name="Nakamura H."/>
            <person name="Ohtoshi R."/>
            <person name="Moran D.A.P."/>
            <person name="Shinohara A."/>
            <person name="Yoshida Y."/>
            <person name="Fujiwara M."/>
            <person name="Mori M."/>
            <person name="Tomita M."/>
            <person name="Arakawa K."/>
        </authorList>
    </citation>
    <scope>NUCLEOTIDE SEQUENCE [LARGE SCALE GENOMIC DNA]</scope>
</reference>
<comment type="caution">
    <text evidence="2">The sequence shown here is derived from an EMBL/GenBank/DDBJ whole genome shotgun (WGS) entry which is preliminary data.</text>
</comment>
<keyword evidence="3" id="KW-1185">Reference proteome</keyword>
<dbReference type="Proteomes" id="UP000499080">
    <property type="component" value="Unassembled WGS sequence"/>
</dbReference>
<keyword evidence="1" id="KW-0732">Signal</keyword>
<feature type="signal peptide" evidence="1">
    <location>
        <begin position="1"/>
        <end position="18"/>
    </location>
</feature>
<evidence type="ECO:0000256" key="1">
    <source>
        <dbReference type="SAM" id="SignalP"/>
    </source>
</evidence>
<sequence length="108" mass="12193">MPWSRWPWLSGLCIMIEGRIKLAQMTYNIPTSFSRYKHRKKDKVGKLDDGQPRARRVGPYGKVLACGPLPHIQHPYNPLCRTGDPPSGPGHRGFCPLPPLWTGLDDTC</sequence>
<protein>
    <recommendedName>
        <fullName evidence="4">Secreted protein</fullName>
    </recommendedName>
</protein>
<accession>A0A4Y2DXC6</accession>
<name>A0A4Y2DXC6_ARAVE</name>
<proteinExistence type="predicted"/>
<feature type="chain" id="PRO_5021453258" description="Secreted protein" evidence="1">
    <location>
        <begin position="19"/>
        <end position="108"/>
    </location>
</feature>
<evidence type="ECO:0000313" key="2">
    <source>
        <dbReference type="EMBL" id="GBM21542.1"/>
    </source>
</evidence>
<evidence type="ECO:0000313" key="3">
    <source>
        <dbReference type="Proteomes" id="UP000499080"/>
    </source>
</evidence>
<dbReference type="AlphaFoldDB" id="A0A4Y2DXC6"/>
<gene>
    <name evidence="2" type="ORF">AVEN_85352_1</name>
</gene>
<dbReference type="EMBL" id="BGPR01000462">
    <property type="protein sequence ID" value="GBM21542.1"/>
    <property type="molecule type" value="Genomic_DNA"/>
</dbReference>